<keyword evidence="3" id="KW-1185">Reference proteome</keyword>
<protein>
    <submittedName>
        <fullName evidence="2">Uncharacterized protein</fullName>
    </submittedName>
</protein>
<organism evidence="2 3">
    <name type="scientific">Cyclotella atomus</name>
    <dbReference type="NCBI Taxonomy" id="382360"/>
    <lineage>
        <taxon>Eukaryota</taxon>
        <taxon>Sar</taxon>
        <taxon>Stramenopiles</taxon>
        <taxon>Ochrophyta</taxon>
        <taxon>Bacillariophyta</taxon>
        <taxon>Coscinodiscophyceae</taxon>
        <taxon>Thalassiosirophycidae</taxon>
        <taxon>Stephanodiscales</taxon>
        <taxon>Stephanodiscaceae</taxon>
        <taxon>Cyclotella</taxon>
    </lineage>
</organism>
<evidence type="ECO:0000313" key="3">
    <source>
        <dbReference type="Proteomes" id="UP001530400"/>
    </source>
</evidence>
<keyword evidence="1" id="KW-0732">Signal</keyword>
<dbReference type="Proteomes" id="UP001530400">
    <property type="component" value="Unassembled WGS sequence"/>
</dbReference>
<comment type="caution">
    <text evidence="2">The sequence shown here is derived from an EMBL/GenBank/DDBJ whole genome shotgun (WGS) entry which is preliminary data.</text>
</comment>
<dbReference type="AlphaFoldDB" id="A0ABD3NDP4"/>
<proteinExistence type="predicted"/>
<feature type="chain" id="PRO_5044843960" evidence="1">
    <location>
        <begin position="19"/>
        <end position="285"/>
    </location>
</feature>
<sequence>MKLLNTLLAILPIQTACADSKIASGIDLLSEMSELQESLTRLQTLLNDKAVAQDKELVNKSAKLFRRARWLIYSSNHEMGHKKGTQNAQHLRGGIGSGEMDIEEGKSMDGIRAMREDEVEDHVARNMYDATITFPECRELFLEDCLQLISSELAALEMSCEVVIHEKRSPDQAGYNKVVIITDLTASAVVGKDNDGIVSYPYLWDDAKIGLRTLGVDGKWDCLSRTPEECCAMIQESVPNPDTKGNYIQCHIFVPFGGVGNKKRSDRVFVNLSPDGRVQESPYVS</sequence>
<reference evidence="2 3" key="1">
    <citation type="submission" date="2024-10" db="EMBL/GenBank/DDBJ databases">
        <title>Updated reference genomes for cyclostephanoid diatoms.</title>
        <authorList>
            <person name="Roberts W.R."/>
            <person name="Alverson A.J."/>
        </authorList>
    </citation>
    <scope>NUCLEOTIDE SEQUENCE [LARGE SCALE GENOMIC DNA]</scope>
    <source>
        <strain evidence="2 3">AJA010-31</strain>
    </source>
</reference>
<gene>
    <name evidence="2" type="ORF">ACHAWO_002770</name>
</gene>
<evidence type="ECO:0000256" key="1">
    <source>
        <dbReference type="SAM" id="SignalP"/>
    </source>
</evidence>
<accession>A0ABD3NDP4</accession>
<name>A0ABD3NDP4_9STRA</name>
<dbReference type="EMBL" id="JALLPJ020001212">
    <property type="protein sequence ID" value="KAL3774027.1"/>
    <property type="molecule type" value="Genomic_DNA"/>
</dbReference>
<evidence type="ECO:0000313" key="2">
    <source>
        <dbReference type="EMBL" id="KAL3774027.1"/>
    </source>
</evidence>
<feature type="signal peptide" evidence="1">
    <location>
        <begin position="1"/>
        <end position="18"/>
    </location>
</feature>